<feature type="transmembrane region" description="Helical" evidence="9">
    <location>
        <begin position="117"/>
        <end position="136"/>
    </location>
</feature>
<name>A0A562IN08_9ACTN</name>
<dbReference type="Gene3D" id="3.30.70.1450">
    <property type="entry name" value="Regulator of K+ conductance, C-terminal domain"/>
    <property type="match status" value="1"/>
</dbReference>
<evidence type="ECO:0000313" key="12">
    <source>
        <dbReference type="Proteomes" id="UP000321490"/>
    </source>
</evidence>
<feature type="transmembrane region" description="Helical" evidence="9">
    <location>
        <begin position="272"/>
        <end position="292"/>
    </location>
</feature>
<feature type="domain" description="RCK C-terminal" evidence="10">
    <location>
        <begin position="401"/>
        <end position="482"/>
    </location>
</feature>
<dbReference type="Pfam" id="PF02080">
    <property type="entry name" value="TrkA_C"/>
    <property type="match status" value="1"/>
</dbReference>
<keyword evidence="6 9" id="KW-1133">Transmembrane helix</keyword>
<evidence type="ECO:0000256" key="8">
    <source>
        <dbReference type="ARBA" id="ARBA00023136"/>
    </source>
</evidence>
<feature type="transmembrane region" description="Helical" evidence="9">
    <location>
        <begin position="33"/>
        <end position="51"/>
    </location>
</feature>
<dbReference type="OrthoDB" id="9810759at2"/>
<dbReference type="Proteomes" id="UP000321490">
    <property type="component" value="Unassembled WGS sequence"/>
</dbReference>
<feature type="transmembrane region" description="Helical" evidence="9">
    <location>
        <begin position="57"/>
        <end position="78"/>
    </location>
</feature>
<keyword evidence="5 9" id="KW-0812">Transmembrane</keyword>
<evidence type="ECO:0000256" key="5">
    <source>
        <dbReference type="ARBA" id="ARBA00022692"/>
    </source>
</evidence>
<evidence type="ECO:0000259" key="10">
    <source>
        <dbReference type="PROSITE" id="PS51202"/>
    </source>
</evidence>
<evidence type="ECO:0000256" key="4">
    <source>
        <dbReference type="ARBA" id="ARBA00022475"/>
    </source>
</evidence>
<feature type="transmembrane region" description="Helical" evidence="9">
    <location>
        <begin position="298"/>
        <end position="324"/>
    </location>
</feature>
<keyword evidence="3" id="KW-0050">Antiport</keyword>
<feature type="transmembrane region" description="Helical" evidence="9">
    <location>
        <begin position="148"/>
        <end position="170"/>
    </location>
</feature>
<dbReference type="PANTHER" id="PTHR32507:SF7">
    <property type="entry name" value="K(+)_H(+) ANTIPORTER NHAP2"/>
    <property type="match status" value="1"/>
</dbReference>
<dbReference type="GO" id="GO:0005886">
    <property type="term" value="C:plasma membrane"/>
    <property type="evidence" value="ECO:0007669"/>
    <property type="project" value="UniProtKB-SubCell"/>
</dbReference>
<dbReference type="PROSITE" id="PS51202">
    <property type="entry name" value="RCK_C"/>
    <property type="match status" value="1"/>
</dbReference>
<feature type="transmembrane region" description="Helical" evidence="9">
    <location>
        <begin position="90"/>
        <end position="111"/>
    </location>
</feature>
<feature type="transmembrane region" description="Helical" evidence="9">
    <location>
        <begin position="366"/>
        <end position="388"/>
    </location>
</feature>
<dbReference type="InterPro" id="IPR038770">
    <property type="entry name" value="Na+/solute_symporter_sf"/>
</dbReference>
<keyword evidence="2" id="KW-0813">Transport</keyword>
<keyword evidence="7" id="KW-0406">Ion transport</keyword>
<feature type="transmembrane region" description="Helical" evidence="9">
    <location>
        <begin position="6"/>
        <end position="26"/>
    </location>
</feature>
<dbReference type="RefSeq" id="WP_153362077.1">
    <property type="nucleotide sequence ID" value="NZ_ML762527.1"/>
</dbReference>
<dbReference type="EMBL" id="VLKF01000001">
    <property type="protein sequence ID" value="TWH72397.1"/>
    <property type="molecule type" value="Genomic_DNA"/>
</dbReference>
<dbReference type="AlphaFoldDB" id="A0A562IN08"/>
<evidence type="ECO:0000256" key="7">
    <source>
        <dbReference type="ARBA" id="ARBA00023065"/>
    </source>
</evidence>
<gene>
    <name evidence="11" type="ORF">JD78_00908</name>
</gene>
<feature type="transmembrane region" description="Helical" evidence="9">
    <location>
        <begin position="243"/>
        <end position="260"/>
    </location>
</feature>
<dbReference type="PANTHER" id="PTHR32507">
    <property type="entry name" value="NA(+)/H(+) ANTIPORTER 1"/>
    <property type="match status" value="1"/>
</dbReference>
<evidence type="ECO:0000256" key="2">
    <source>
        <dbReference type="ARBA" id="ARBA00022448"/>
    </source>
</evidence>
<evidence type="ECO:0000256" key="6">
    <source>
        <dbReference type="ARBA" id="ARBA00022989"/>
    </source>
</evidence>
<feature type="transmembrane region" description="Helical" evidence="9">
    <location>
        <begin position="336"/>
        <end position="354"/>
    </location>
</feature>
<feature type="transmembrane region" description="Helical" evidence="9">
    <location>
        <begin position="218"/>
        <end position="237"/>
    </location>
</feature>
<keyword evidence="4" id="KW-1003">Cell membrane</keyword>
<keyword evidence="12" id="KW-1185">Reference proteome</keyword>
<accession>A0A562IN08</accession>
<dbReference type="GO" id="GO:1902600">
    <property type="term" value="P:proton transmembrane transport"/>
    <property type="evidence" value="ECO:0007669"/>
    <property type="project" value="InterPro"/>
</dbReference>
<dbReference type="SUPFAM" id="SSF116726">
    <property type="entry name" value="TrkA C-terminal domain-like"/>
    <property type="match status" value="1"/>
</dbReference>
<evidence type="ECO:0000313" key="11">
    <source>
        <dbReference type="EMBL" id="TWH72397.1"/>
    </source>
</evidence>
<reference evidence="11 12" key="1">
    <citation type="submission" date="2019-07" db="EMBL/GenBank/DDBJ databases">
        <title>R&amp;d 2014.</title>
        <authorList>
            <person name="Klenk H.-P."/>
        </authorList>
    </citation>
    <scope>NUCLEOTIDE SEQUENCE [LARGE SCALE GENOMIC DNA]</scope>
    <source>
        <strain evidence="11 12">DSM 45764</strain>
    </source>
</reference>
<evidence type="ECO:0000256" key="3">
    <source>
        <dbReference type="ARBA" id="ARBA00022449"/>
    </source>
</evidence>
<dbReference type="GO" id="GO:0006813">
    <property type="term" value="P:potassium ion transport"/>
    <property type="evidence" value="ECO:0007669"/>
    <property type="project" value="InterPro"/>
</dbReference>
<feature type="transmembrane region" description="Helical" evidence="9">
    <location>
        <begin position="182"/>
        <end position="211"/>
    </location>
</feature>
<dbReference type="InterPro" id="IPR006153">
    <property type="entry name" value="Cation/H_exchanger_TM"/>
</dbReference>
<dbReference type="Gene3D" id="1.20.1530.20">
    <property type="match status" value="1"/>
</dbReference>
<dbReference type="InterPro" id="IPR006037">
    <property type="entry name" value="RCK_C"/>
</dbReference>
<dbReference type="GO" id="GO:0008324">
    <property type="term" value="F:monoatomic cation transmembrane transporter activity"/>
    <property type="evidence" value="ECO:0007669"/>
    <property type="project" value="InterPro"/>
</dbReference>
<organism evidence="11 12">
    <name type="scientific">Modestobacter roseus</name>
    <dbReference type="NCBI Taxonomy" id="1181884"/>
    <lineage>
        <taxon>Bacteria</taxon>
        <taxon>Bacillati</taxon>
        <taxon>Actinomycetota</taxon>
        <taxon>Actinomycetes</taxon>
        <taxon>Geodermatophilales</taxon>
        <taxon>Geodermatophilaceae</taxon>
        <taxon>Modestobacter</taxon>
    </lineage>
</organism>
<dbReference type="Pfam" id="PF00999">
    <property type="entry name" value="Na_H_Exchanger"/>
    <property type="match status" value="1"/>
</dbReference>
<dbReference type="InterPro" id="IPR036721">
    <property type="entry name" value="RCK_C_sf"/>
</dbReference>
<comment type="caution">
    <text evidence="11">The sequence shown here is derived from an EMBL/GenBank/DDBJ whole genome shotgun (WGS) entry which is preliminary data.</text>
</comment>
<dbReference type="NCBIfam" id="NF003716">
    <property type="entry name" value="PRK05326.1-3"/>
    <property type="match status" value="1"/>
</dbReference>
<protein>
    <submittedName>
        <fullName evidence="11">Cell volume regulation protein A</fullName>
    </submittedName>
</protein>
<proteinExistence type="predicted"/>
<sequence>MNTTVTVALAIGALVVLVAAVALRLADRIGLPSLLIYLALGVVIGESGLGVEFEDVGLTQTLGVAALVVILAEGGLTTRWSDVRRAVGPGIALATVGVVVSIAVVASIAVWLLDFSWLFALLVGAVVTSTDAAAVFSTLRRLPLPRRMVAAIELESGLNDAPVILLVLALSEQLTGGAGDAWYLVLAEVLGELAGGTAIGVAIGFGGAWLLRRAALPLVGFYPLATLALCVLAFASADLAHTSGFVAVYLCGLVLGNAALPHRAGTIGFAEGMASLAQIGLFVLLGLLVSPARLPDALLPALLIGGALLLVARPLSVLLSLVWFRMPFTQQLFVSWAGLRGAVPIVLATFPVAAAVPGATRVFDTVFVLVVVFTVVQGWSLPAVARLLRIATPVTPRDIDVESAPLDELGAELMQLRVPETSRLHGVYLPELRLPEDAAVVLVVREGRPFVPDTTTRLMHGDQALLVSARASRQEAERRLRAVSRAGRLATWRGESGEASQSD</sequence>
<dbReference type="NCBIfam" id="NF003715">
    <property type="entry name" value="PRK05326.1-2"/>
    <property type="match status" value="1"/>
</dbReference>
<evidence type="ECO:0000256" key="9">
    <source>
        <dbReference type="SAM" id="Phobius"/>
    </source>
</evidence>
<evidence type="ECO:0000256" key="1">
    <source>
        <dbReference type="ARBA" id="ARBA00004651"/>
    </source>
</evidence>
<dbReference type="GO" id="GO:0015297">
    <property type="term" value="F:antiporter activity"/>
    <property type="evidence" value="ECO:0007669"/>
    <property type="project" value="UniProtKB-KW"/>
</dbReference>
<comment type="subcellular location">
    <subcellularLocation>
        <location evidence="1">Cell membrane</location>
        <topology evidence="1">Multi-pass membrane protein</topology>
    </subcellularLocation>
</comment>
<keyword evidence="8 9" id="KW-0472">Membrane</keyword>